<organism evidence="1 2">
    <name type="scientific">Rhizoctonia solani</name>
    <dbReference type="NCBI Taxonomy" id="456999"/>
    <lineage>
        <taxon>Eukaryota</taxon>
        <taxon>Fungi</taxon>
        <taxon>Dikarya</taxon>
        <taxon>Basidiomycota</taxon>
        <taxon>Agaricomycotina</taxon>
        <taxon>Agaricomycetes</taxon>
        <taxon>Cantharellales</taxon>
        <taxon>Ceratobasidiaceae</taxon>
        <taxon>Rhizoctonia</taxon>
    </lineage>
</organism>
<dbReference type="Proteomes" id="UP000663846">
    <property type="component" value="Unassembled WGS sequence"/>
</dbReference>
<evidence type="ECO:0000313" key="1">
    <source>
        <dbReference type="EMBL" id="CAE6470997.1"/>
    </source>
</evidence>
<dbReference type="AlphaFoldDB" id="A0A8H3C0T0"/>
<comment type="caution">
    <text evidence="1">The sequence shown here is derived from an EMBL/GenBank/DDBJ whole genome shotgun (WGS) entry which is preliminary data.</text>
</comment>
<name>A0A8H3C0T0_9AGAM</name>
<protein>
    <submittedName>
        <fullName evidence="1">Uncharacterized protein</fullName>
    </submittedName>
</protein>
<dbReference type="EMBL" id="CAJMWS010001012">
    <property type="protein sequence ID" value="CAE6470997.1"/>
    <property type="molecule type" value="Genomic_DNA"/>
</dbReference>
<sequence length="72" mass="7956">MLTTPSYINYDPLIPKVAFLQPPDAHGAVRSFTAAERGEYLGPGKFPEYRGRIRLNSSICGYAKSANNNNTH</sequence>
<gene>
    <name evidence="1" type="ORF">RDB_LOCUS175598</name>
</gene>
<evidence type="ECO:0000313" key="2">
    <source>
        <dbReference type="Proteomes" id="UP000663846"/>
    </source>
</evidence>
<proteinExistence type="predicted"/>
<reference evidence="1" key="1">
    <citation type="submission" date="2021-01" db="EMBL/GenBank/DDBJ databases">
        <authorList>
            <person name="Kaushik A."/>
        </authorList>
    </citation>
    <scope>NUCLEOTIDE SEQUENCE</scope>
    <source>
        <strain evidence="1">AG1-1C</strain>
    </source>
</reference>
<accession>A0A8H3C0T0</accession>